<accession>A0ABD3EQD0</accession>
<dbReference type="Proteomes" id="UP001632037">
    <property type="component" value="Unassembled WGS sequence"/>
</dbReference>
<evidence type="ECO:0000313" key="2">
    <source>
        <dbReference type="Proteomes" id="UP001632037"/>
    </source>
</evidence>
<organism evidence="1 2">
    <name type="scientific">Phytophthora oleae</name>
    <dbReference type="NCBI Taxonomy" id="2107226"/>
    <lineage>
        <taxon>Eukaryota</taxon>
        <taxon>Sar</taxon>
        <taxon>Stramenopiles</taxon>
        <taxon>Oomycota</taxon>
        <taxon>Peronosporomycetes</taxon>
        <taxon>Peronosporales</taxon>
        <taxon>Peronosporaceae</taxon>
        <taxon>Phytophthora</taxon>
    </lineage>
</organism>
<gene>
    <name evidence="1" type="ORF">V7S43_018704</name>
</gene>
<dbReference type="EMBL" id="JBIMZQ010000082">
    <property type="protein sequence ID" value="KAL3656401.1"/>
    <property type="molecule type" value="Genomic_DNA"/>
</dbReference>
<reference evidence="1 2" key="1">
    <citation type="submission" date="2024-09" db="EMBL/GenBank/DDBJ databases">
        <title>Genome sequencing and assembly of Phytophthora oleae, isolate VK10A, causative agent of rot of olive drupes.</title>
        <authorList>
            <person name="Conti Taguali S."/>
            <person name="Riolo M."/>
            <person name="La Spada F."/>
            <person name="Cacciola S.O."/>
            <person name="Dionisio G."/>
        </authorList>
    </citation>
    <scope>NUCLEOTIDE SEQUENCE [LARGE SCALE GENOMIC DNA]</scope>
    <source>
        <strain evidence="1 2">VK10A</strain>
    </source>
</reference>
<protein>
    <submittedName>
        <fullName evidence="1">Uncharacterized protein</fullName>
    </submittedName>
</protein>
<evidence type="ECO:0000313" key="1">
    <source>
        <dbReference type="EMBL" id="KAL3656401.1"/>
    </source>
</evidence>
<keyword evidence="2" id="KW-1185">Reference proteome</keyword>
<proteinExistence type="predicted"/>
<comment type="caution">
    <text evidence="1">The sequence shown here is derived from an EMBL/GenBank/DDBJ whole genome shotgun (WGS) entry which is preliminary data.</text>
</comment>
<dbReference type="AlphaFoldDB" id="A0ABD3EQD0"/>
<name>A0ABD3EQD0_9STRA</name>
<sequence>MDRIARVAIPCPKYVFKLIRVRESEYRQLIRQIRIPKRLNEVFHMLATGFGVSILDLHSGAQISYVEAV</sequence>